<dbReference type="EMBL" id="DTOZ01000185">
    <property type="protein sequence ID" value="HGE78846.1"/>
    <property type="molecule type" value="Genomic_DNA"/>
</dbReference>
<evidence type="ECO:0000313" key="1">
    <source>
        <dbReference type="EMBL" id="HGE78846.1"/>
    </source>
</evidence>
<proteinExistence type="predicted"/>
<accession>A0A7V3RIX3</accession>
<gene>
    <name evidence="1" type="ORF">ENX68_07635</name>
</gene>
<comment type="caution">
    <text evidence="1">The sequence shown here is derived from an EMBL/GenBank/DDBJ whole genome shotgun (WGS) entry which is preliminary data.</text>
</comment>
<organism evidence="1">
    <name type="scientific">candidate division WOR-3 bacterium</name>
    <dbReference type="NCBI Taxonomy" id="2052148"/>
    <lineage>
        <taxon>Bacteria</taxon>
        <taxon>Bacteria division WOR-3</taxon>
    </lineage>
</organism>
<protein>
    <submittedName>
        <fullName evidence="1">Uncharacterized protein</fullName>
    </submittedName>
</protein>
<reference evidence="1" key="1">
    <citation type="journal article" date="2020" name="mSystems">
        <title>Genome- and Community-Level Interaction Insights into Carbon Utilization and Element Cycling Functions of Hydrothermarchaeota in Hydrothermal Sediment.</title>
        <authorList>
            <person name="Zhou Z."/>
            <person name="Liu Y."/>
            <person name="Xu W."/>
            <person name="Pan J."/>
            <person name="Luo Z.H."/>
            <person name="Li M."/>
        </authorList>
    </citation>
    <scope>NUCLEOTIDE SEQUENCE [LARGE SCALE GENOMIC DNA]</scope>
    <source>
        <strain evidence="1">SpSt-961</strain>
    </source>
</reference>
<sequence length="59" mass="6559">MPENGIWVKNGLADVPKNIRICGLAGFSAVFACRKEIKGGSNDWMFYDQIPMTDYKGFG</sequence>
<dbReference type="AlphaFoldDB" id="A0A7V3RIX3"/>
<name>A0A7V3RIX3_UNCW3</name>